<dbReference type="AlphaFoldDB" id="A0A484L6C0"/>
<evidence type="ECO:0000256" key="2">
    <source>
        <dbReference type="SAM" id="MobiDB-lite"/>
    </source>
</evidence>
<dbReference type="SMART" id="SM00343">
    <property type="entry name" value="ZnF_C2HC"/>
    <property type="match status" value="1"/>
</dbReference>
<feature type="region of interest" description="Disordered" evidence="2">
    <location>
        <begin position="573"/>
        <end position="594"/>
    </location>
</feature>
<keyword evidence="1" id="KW-0863">Zinc-finger</keyword>
<dbReference type="PANTHER" id="PTHR31659">
    <property type="entry name" value="PROTEIN: UPF0503-LIKE PROTEIN, PUTATIVE (DUF740)-RELATED"/>
    <property type="match status" value="1"/>
</dbReference>
<evidence type="ECO:0000313" key="5">
    <source>
        <dbReference type="Proteomes" id="UP000595140"/>
    </source>
</evidence>
<dbReference type="PANTHER" id="PTHR31659:SF9">
    <property type="entry name" value="PROTEIN: UPF0503-LIKE PROTEIN, PUTATIVE (DUF740)-RELATED"/>
    <property type="match status" value="1"/>
</dbReference>
<dbReference type="SUPFAM" id="SSF57756">
    <property type="entry name" value="Retrovirus zinc finger-like domains"/>
    <property type="match status" value="1"/>
</dbReference>
<evidence type="ECO:0000313" key="4">
    <source>
        <dbReference type="EMBL" id="VFQ71830.1"/>
    </source>
</evidence>
<keyword evidence="5" id="KW-1185">Reference proteome</keyword>
<keyword evidence="1" id="KW-0479">Metal-binding</keyword>
<feature type="region of interest" description="Disordered" evidence="2">
    <location>
        <begin position="642"/>
        <end position="681"/>
    </location>
</feature>
<feature type="region of interest" description="Disordered" evidence="2">
    <location>
        <begin position="953"/>
        <end position="972"/>
    </location>
</feature>
<organism evidence="4 5">
    <name type="scientific">Cuscuta campestris</name>
    <dbReference type="NCBI Taxonomy" id="132261"/>
    <lineage>
        <taxon>Eukaryota</taxon>
        <taxon>Viridiplantae</taxon>
        <taxon>Streptophyta</taxon>
        <taxon>Embryophyta</taxon>
        <taxon>Tracheophyta</taxon>
        <taxon>Spermatophyta</taxon>
        <taxon>Magnoliopsida</taxon>
        <taxon>eudicotyledons</taxon>
        <taxon>Gunneridae</taxon>
        <taxon>Pentapetalae</taxon>
        <taxon>asterids</taxon>
        <taxon>lamiids</taxon>
        <taxon>Solanales</taxon>
        <taxon>Convolvulaceae</taxon>
        <taxon>Cuscuteae</taxon>
        <taxon>Cuscuta</taxon>
        <taxon>Cuscuta subgen. Grammica</taxon>
        <taxon>Cuscuta sect. Cleistogrammica</taxon>
    </lineage>
</organism>
<dbReference type="Pfam" id="PF00098">
    <property type="entry name" value="zf-CCHC"/>
    <property type="match status" value="1"/>
</dbReference>
<feature type="region of interest" description="Disordered" evidence="2">
    <location>
        <begin position="887"/>
        <end position="924"/>
    </location>
</feature>
<dbReference type="GO" id="GO:0003676">
    <property type="term" value="F:nucleic acid binding"/>
    <property type="evidence" value="ECO:0007669"/>
    <property type="project" value="InterPro"/>
</dbReference>
<evidence type="ECO:0000259" key="3">
    <source>
        <dbReference type="PROSITE" id="PS50158"/>
    </source>
</evidence>
<dbReference type="GO" id="GO:0005886">
    <property type="term" value="C:plasma membrane"/>
    <property type="evidence" value="ECO:0007669"/>
    <property type="project" value="TreeGrafter"/>
</dbReference>
<dbReference type="PROSITE" id="PS50158">
    <property type="entry name" value="ZF_CCHC"/>
    <property type="match status" value="1"/>
</dbReference>
<dbReference type="Proteomes" id="UP000595140">
    <property type="component" value="Unassembled WGS sequence"/>
</dbReference>
<evidence type="ECO:0000256" key="1">
    <source>
        <dbReference type="PROSITE-ProRule" id="PRU00047"/>
    </source>
</evidence>
<accession>A0A484L6C0</accession>
<feature type="domain" description="CCHC-type" evidence="3">
    <location>
        <begin position="478"/>
        <end position="494"/>
    </location>
</feature>
<feature type="region of interest" description="Disordered" evidence="2">
    <location>
        <begin position="531"/>
        <end position="555"/>
    </location>
</feature>
<dbReference type="OrthoDB" id="758624at2759"/>
<feature type="compositionally biased region" description="Basic and acidic residues" evidence="2">
    <location>
        <begin position="962"/>
        <end position="972"/>
    </location>
</feature>
<dbReference type="InterPro" id="IPR008004">
    <property type="entry name" value="OCTOPUS-like"/>
</dbReference>
<dbReference type="Pfam" id="PF14223">
    <property type="entry name" value="Retrotran_gag_2"/>
    <property type="match status" value="1"/>
</dbReference>
<dbReference type="InterPro" id="IPR001878">
    <property type="entry name" value="Znf_CCHC"/>
</dbReference>
<dbReference type="InterPro" id="IPR036875">
    <property type="entry name" value="Znf_CCHC_sf"/>
</dbReference>
<keyword evidence="1" id="KW-0862">Zinc</keyword>
<feature type="region of interest" description="Disordered" evidence="2">
    <location>
        <begin position="1078"/>
        <end position="1102"/>
    </location>
</feature>
<gene>
    <name evidence="4" type="ORF">CCAM_LOCUS13606</name>
</gene>
<sequence>MMKVIQNLTSAPLSPPNLALVVTIQNTESHEKELKDDSSAESHVGDVMDSRPKLMNEEDEWSNAVENNEGDISKDIVNVDTDPVNASTYVVVAELALLEGANKVADADNKHADNPFSFDTIKLFDNVDAVKTKHLVSPREPTLGLVFNGPNIHGLGKMPCGDGNFFAFENLHYQEGIGQDPIVRGGGGVGHVDHHKLGPIDWDLRRAIHRKAAIFYGTNYSYWKERMRFFVQSNDFKIWLAIKNGDCLPMKKIGDTLIPKHDDEYDEADFKKAQLNATAINFLYCAVNANDYQKISRFQTANQTWNKLMITYEGRPQVRESKIDLLTHEYELFSMKENELVEDMFGRFSNIVNDLDMLGKTLSDKEIVRKILQSLTKEWESQVNSIYEGRDYNVITYDGLRGNLITYETNHLSHTLDIKKRTRIAFKASSSQKVEIGDSDSDSDSDSESSTSCDILVECFNEFMKHELNKSKRKNTPKCHKCGKLGHRKFECPKLKKRSKQDKFAYFSWKYDEPSKDDCLIALEEHDGGRRLTTLDQSASNSNNPSSSSRRPSTSSSSAAAAFKSLFSKSSAAAPASSSLPPPPPKPSKTSSFFPELRRTKSFSASKNEALGFAAAAFEPQRKSCDVRIRSTLWSLFSIDDVTRPSTSQNPPHSNENSSDFVNKPVLESNEEEEGEEELDDDQVFCEITNESHVIEEITELPESPKSENPFDRVPNSEIVEEGGFEEDVLKPMKDHIDLDSQVKKPSGGSFWSAASVFSKKWHKWRQKQKPKKPNGSQGSATLPAEKKLLSRQYRETQSEIADYGFGRRSCDTDPRFSLDAGRISFDDPRYSFDEPRASWDGYFVGRTFPRMAPMVSVVEDDAPPMVVSASRTDSQIPVEELPSILMNSMDDDDSLPGGSAQTRDFYADSSSRRRKSLDRSGSVRKSATDALAAEIDEMKSIYSTKALTGGTDYSHGSKVLTGDRDSNSNSLRDDCSETFELTGFRDNGSVIDNGERKGSKKSRRWAWNILGFIYRRGGGIKDDEDERYNTRPNGVDRSFSASWQDLRRESSVDMRGGGGVNNKKVFRSNSSVAWRTSSGHMGGSFGSARKPSVEVNGNNGKKGKEDFVLERNRSARYSPNHFDNGLLRFYLTPLSGSRRGKNNRRNATHSFARSILRMY</sequence>
<feature type="region of interest" description="Disordered" evidence="2">
    <location>
        <begin position="30"/>
        <end position="52"/>
    </location>
</feature>
<feature type="compositionally biased region" description="Low complexity" evidence="2">
    <location>
        <begin position="538"/>
        <end position="555"/>
    </location>
</feature>
<dbReference type="EMBL" id="OOIL02001080">
    <property type="protein sequence ID" value="VFQ71830.1"/>
    <property type="molecule type" value="Genomic_DNA"/>
</dbReference>
<name>A0A484L6C0_9ASTE</name>
<feature type="region of interest" description="Disordered" evidence="2">
    <location>
        <begin position="765"/>
        <end position="785"/>
    </location>
</feature>
<feature type="compositionally biased region" description="Acidic residues" evidence="2">
    <location>
        <begin position="669"/>
        <end position="681"/>
    </location>
</feature>
<protein>
    <recommendedName>
        <fullName evidence="3">CCHC-type domain-containing protein</fullName>
    </recommendedName>
</protein>
<reference evidence="4 5" key="1">
    <citation type="submission" date="2018-04" db="EMBL/GenBank/DDBJ databases">
        <authorList>
            <person name="Vogel A."/>
        </authorList>
    </citation>
    <scope>NUCLEOTIDE SEQUENCE [LARGE SCALE GENOMIC DNA]</scope>
</reference>
<proteinExistence type="predicted"/>
<dbReference type="Pfam" id="PF05340">
    <property type="entry name" value="DUF740"/>
    <property type="match status" value="1"/>
</dbReference>
<dbReference type="GO" id="GO:0008270">
    <property type="term" value="F:zinc ion binding"/>
    <property type="evidence" value="ECO:0007669"/>
    <property type="project" value="UniProtKB-KW"/>
</dbReference>
<feature type="compositionally biased region" description="Polar residues" evidence="2">
    <location>
        <begin position="644"/>
        <end position="661"/>
    </location>
</feature>